<keyword evidence="1" id="KW-0812">Transmembrane</keyword>
<name>A0AAD7N197_9AGAR</name>
<keyword evidence="3" id="KW-1185">Reference proteome</keyword>
<organism evidence="2 3">
    <name type="scientific">Mycena maculata</name>
    <dbReference type="NCBI Taxonomy" id="230809"/>
    <lineage>
        <taxon>Eukaryota</taxon>
        <taxon>Fungi</taxon>
        <taxon>Dikarya</taxon>
        <taxon>Basidiomycota</taxon>
        <taxon>Agaricomycotina</taxon>
        <taxon>Agaricomycetes</taxon>
        <taxon>Agaricomycetidae</taxon>
        <taxon>Agaricales</taxon>
        <taxon>Marasmiineae</taxon>
        <taxon>Mycenaceae</taxon>
        <taxon>Mycena</taxon>
    </lineage>
</organism>
<evidence type="ECO:0000313" key="3">
    <source>
        <dbReference type="Proteomes" id="UP001215280"/>
    </source>
</evidence>
<reference evidence="2" key="1">
    <citation type="submission" date="2023-03" db="EMBL/GenBank/DDBJ databases">
        <title>Massive genome expansion in bonnet fungi (Mycena s.s.) driven by repeated elements and novel gene families across ecological guilds.</title>
        <authorList>
            <consortium name="Lawrence Berkeley National Laboratory"/>
            <person name="Harder C.B."/>
            <person name="Miyauchi S."/>
            <person name="Viragh M."/>
            <person name="Kuo A."/>
            <person name="Thoen E."/>
            <person name="Andreopoulos B."/>
            <person name="Lu D."/>
            <person name="Skrede I."/>
            <person name="Drula E."/>
            <person name="Henrissat B."/>
            <person name="Morin E."/>
            <person name="Kohler A."/>
            <person name="Barry K."/>
            <person name="LaButti K."/>
            <person name="Morin E."/>
            <person name="Salamov A."/>
            <person name="Lipzen A."/>
            <person name="Mereny Z."/>
            <person name="Hegedus B."/>
            <person name="Baldrian P."/>
            <person name="Stursova M."/>
            <person name="Weitz H."/>
            <person name="Taylor A."/>
            <person name="Grigoriev I.V."/>
            <person name="Nagy L.G."/>
            <person name="Martin F."/>
            <person name="Kauserud H."/>
        </authorList>
    </citation>
    <scope>NUCLEOTIDE SEQUENCE</scope>
    <source>
        <strain evidence="2">CBHHK188m</strain>
    </source>
</reference>
<comment type="caution">
    <text evidence="2">The sequence shown here is derived from an EMBL/GenBank/DDBJ whole genome shotgun (WGS) entry which is preliminary data.</text>
</comment>
<keyword evidence="1" id="KW-0472">Membrane</keyword>
<dbReference type="AlphaFoldDB" id="A0AAD7N197"/>
<evidence type="ECO:0000256" key="1">
    <source>
        <dbReference type="SAM" id="Phobius"/>
    </source>
</evidence>
<keyword evidence="1" id="KW-1133">Transmembrane helix</keyword>
<sequence>MAPFSSTAAFIGFSATMTASYAGAAATMAPVAFAVPQFHYAETASASATSPQVDWTKQLLPVFLILAFLGLMYLTCSLGSKIHRLRKRKSKVPDVAAASQAAASFMSPALAVPPPSAPRNDLRLALEPHLALDARYMGYVSQSKLLAGTRRGIFG</sequence>
<evidence type="ECO:0008006" key="4">
    <source>
        <dbReference type="Google" id="ProtNLM"/>
    </source>
</evidence>
<feature type="transmembrane region" description="Helical" evidence="1">
    <location>
        <begin position="58"/>
        <end position="79"/>
    </location>
</feature>
<proteinExistence type="predicted"/>
<protein>
    <recommendedName>
        <fullName evidence="4">Transmembrane protein</fullName>
    </recommendedName>
</protein>
<dbReference type="EMBL" id="JARJLG010000124">
    <property type="protein sequence ID" value="KAJ7741213.1"/>
    <property type="molecule type" value="Genomic_DNA"/>
</dbReference>
<gene>
    <name evidence="2" type="ORF">DFH07DRAFT_943614</name>
</gene>
<dbReference type="Proteomes" id="UP001215280">
    <property type="component" value="Unassembled WGS sequence"/>
</dbReference>
<accession>A0AAD7N197</accession>
<evidence type="ECO:0000313" key="2">
    <source>
        <dbReference type="EMBL" id="KAJ7741213.1"/>
    </source>
</evidence>